<dbReference type="RefSeq" id="WP_141841608.1">
    <property type="nucleotide sequence ID" value="NZ_VFPM01000001.1"/>
</dbReference>
<reference evidence="2 3" key="1">
    <citation type="submission" date="2019-06" db="EMBL/GenBank/DDBJ databases">
        <title>Genome sequencing of plant associated microbes to promote plant fitness in Sorghum bicolor and Oryza sativa.</title>
        <authorList>
            <person name="Coleman-Derr D."/>
        </authorList>
    </citation>
    <scope>NUCLEOTIDE SEQUENCE [LARGE SCALE GENOMIC DNA]</scope>
    <source>
        <strain evidence="2 3">KV-663</strain>
    </source>
</reference>
<evidence type="ECO:0008006" key="4">
    <source>
        <dbReference type="Google" id="ProtNLM"/>
    </source>
</evidence>
<sequence length="344" mass="36322">MPQTLPDLPDPTGPTDGAGGPRRADTPGRVVQWAQEHGEVGGVLTSHRQMTEVLRAEGHDVSYVDTGSASRAARAVPSLWSRRALHVLHITRLWRAAQLAPLLATLPGAKALVLHSGSTAGQLSAMTPSRRRAVLRVLRTFDELWVVNAAIRELLPADLAARTTVVTPFDARGVAARGATPRDPHALVLATNAGLPHYNAQAGVEAVRLVRAEWPDAHLRLLAYGHQGPELEALRSVVASLDWVDLSFDLTPEQVSAVLAGAGVFLRPTSWDGDSVIVREALALGARVVASDLAPRPRGVELSGIDPAAVAEAVLHGGRVSDGAGLVETTLAQAASRALTRLAR</sequence>
<comment type="caution">
    <text evidence="2">The sequence shown here is derived from an EMBL/GenBank/DDBJ whole genome shotgun (WGS) entry which is preliminary data.</text>
</comment>
<dbReference type="SUPFAM" id="SSF53756">
    <property type="entry name" value="UDP-Glycosyltransferase/glycogen phosphorylase"/>
    <property type="match status" value="1"/>
</dbReference>
<dbReference type="EMBL" id="VFPM01000001">
    <property type="protein sequence ID" value="TQM63889.1"/>
    <property type="molecule type" value="Genomic_DNA"/>
</dbReference>
<accession>A0A543HZY0</accession>
<evidence type="ECO:0000256" key="1">
    <source>
        <dbReference type="SAM" id="MobiDB-lite"/>
    </source>
</evidence>
<feature type="region of interest" description="Disordered" evidence="1">
    <location>
        <begin position="1"/>
        <end position="26"/>
    </location>
</feature>
<proteinExistence type="predicted"/>
<dbReference type="Gene3D" id="3.40.50.2000">
    <property type="entry name" value="Glycogen Phosphorylase B"/>
    <property type="match status" value="2"/>
</dbReference>
<gene>
    <name evidence="2" type="ORF">FBY41_0243</name>
</gene>
<dbReference type="AlphaFoldDB" id="A0A543HZY0"/>
<evidence type="ECO:0000313" key="3">
    <source>
        <dbReference type="Proteomes" id="UP000316747"/>
    </source>
</evidence>
<dbReference type="Proteomes" id="UP000316747">
    <property type="component" value="Unassembled WGS sequence"/>
</dbReference>
<dbReference type="OrthoDB" id="179766at2"/>
<organism evidence="2 3">
    <name type="scientific">Humibacillus xanthopallidus</name>
    <dbReference type="NCBI Taxonomy" id="412689"/>
    <lineage>
        <taxon>Bacteria</taxon>
        <taxon>Bacillati</taxon>
        <taxon>Actinomycetota</taxon>
        <taxon>Actinomycetes</taxon>
        <taxon>Micrococcales</taxon>
        <taxon>Intrasporangiaceae</taxon>
        <taxon>Humibacillus</taxon>
    </lineage>
</organism>
<dbReference type="Pfam" id="PF13692">
    <property type="entry name" value="Glyco_trans_1_4"/>
    <property type="match status" value="1"/>
</dbReference>
<protein>
    <recommendedName>
        <fullName evidence="4">Glycosyltransferase involved in cell wall biosynthesis</fullName>
    </recommendedName>
</protein>
<name>A0A543HZY0_9MICO</name>
<evidence type="ECO:0000313" key="2">
    <source>
        <dbReference type="EMBL" id="TQM63889.1"/>
    </source>
</evidence>
<keyword evidence="3" id="KW-1185">Reference proteome</keyword>